<dbReference type="eggNOG" id="COG2963">
    <property type="taxonomic scope" value="Bacteria"/>
</dbReference>
<dbReference type="PANTHER" id="PTHR33795:SF1">
    <property type="entry name" value="INSERTION ELEMENT IS150 PROTEIN INSJ"/>
    <property type="match status" value="1"/>
</dbReference>
<accession>Q5FIE0</accession>
<reference evidence="1 2" key="1">
    <citation type="journal article" date="2005" name="Proc. Natl. Acad. Sci. U.S.A.">
        <title>Complete genome sequence of the probiotic lactic acid bacterium Lactobacillus acidophilus NCFM.</title>
        <authorList>
            <person name="Altermann E."/>
            <person name="Russell W.M."/>
            <person name="Azcarate-Peril M.A."/>
            <person name="Barrangou R."/>
            <person name="Buck B.L."/>
            <person name="McAuliffe O."/>
            <person name="Souther N."/>
            <person name="Dobson A."/>
            <person name="Duong T."/>
            <person name="Callanan M."/>
            <person name="Lick S."/>
            <person name="Hamrick A."/>
            <person name="Cano R."/>
            <person name="Klaenhammer T.R."/>
        </authorList>
    </citation>
    <scope>NUCLEOTIDE SEQUENCE [LARGE SCALE GENOMIC DNA]</scope>
    <source>
        <strain evidence="2">ATCC 700396 / NCK56 / N2 / NCFM</strain>
    </source>
</reference>
<proteinExistence type="predicted"/>
<keyword evidence="2" id="KW-1185">Reference proteome</keyword>
<dbReference type="GO" id="GO:0043565">
    <property type="term" value="F:sequence-specific DNA binding"/>
    <property type="evidence" value="ECO:0007669"/>
    <property type="project" value="InterPro"/>
</dbReference>
<dbReference type="BioCyc" id="LACI272621:G1G49-1690-MONOMER"/>
<evidence type="ECO:0000313" key="2">
    <source>
        <dbReference type="Proteomes" id="UP000006381"/>
    </source>
</evidence>
<dbReference type="Gene3D" id="1.10.10.60">
    <property type="entry name" value="Homeodomain-like"/>
    <property type="match status" value="1"/>
</dbReference>
<dbReference type="KEGG" id="lac:LBA1722"/>
<dbReference type="InterPro" id="IPR052057">
    <property type="entry name" value="IS150/IS1296_orfA-like"/>
</dbReference>
<dbReference type="Pfam" id="PF01527">
    <property type="entry name" value="HTH_Tnp_1"/>
    <property type="match status" value="1"/>
</dbReference>
<dbReference type="PATRIC" id="fig|272621.13.peg.1643"/>
<dbReference type="InterPro" id="IPR010921">
    <property type="entry name" value="Trp_repressor/repl_initiator"/>
</dbReference>
<sequence length="246" mass="29187">MSKLTKQDKIYIFEEWTLENRGGTYLGKKYGIRRENVNYLIKLIKIHGFSILDKPYTNYSKEYKERAIKRVLFENETVNAVALDLGLTSRSILSNWSHSYKENGYNVVIKKKGRLTHEQEKVDRTRAAQERKHRAASPEFKAYCRKRIYKKIGCLGSKEKKPTKTEIAYAITELRHELGLGVKKIIEIINSNKDLPHISRSNYYDVYTREDKDRVHYEDIMTRIREIYDEIKNRYVAPGYRRISHK</sequence>
<dbReference type="HOGENOM" id="CLU_027402_27_1_9"/>
<evidence type="ECO:0000313" key="1">
    <source>
        <dbReference type="EMBL" id="AAV43534.1"/>
    </source>
</evidence>
<dbReference type="STRING" id="272621.LBA1722"/>
<dbReference type="EMBL" id="CP000033">
    <property type="protein sequence ID" value="AAV43534.1"/>
    <property type="molecule type" value="Genomic_DNA"/>
</dbReference>
<dbReference type="GO" id="GO:0006313">
    <property type="term" value="P:DNA transposition"/>
    <property type="evidence" value="ECO:0007669"/>
    <property type="project" value="InterPro"/>
</dbReference>
<dbReference type="Proteomes" id="UP000006381">
    <property type="component" value="Chromosome"/>
</dbReference>
<gene>
    <name evidence="1" type="ordered locus">LBA1722</name>
</gene>
<dbReference type="OrthoDB" id="9781005at2"/>
<organism evidence="2">
    <name type="scientific">Lactobacillus acidophilus (strain ATCC 700396 / NCK56 / N2 / NCFM)</name>
    <dbReference type="NCBI Taxonomy" id="272621"/>
    <lineage>
        <taxon>Bacteria</taxon>
        <taxon>Bacillati</taxon>
        <taxon>Bacillota</taxon>
        <taxon>Bacilli</taxon>
        <taxon>Lactobacillales</taxon>
        <taxon>Lactobacillaceae</taxon>
        <taxon>Lactobacillus</taxon>
    </lineage>
</organism>
<dbReference type="SUPFAM" id="SSF48295">
    <property type="entry name" value="TrpR-like"/>
    <property type="match status" value="1"/>
</dbReference>
<dbReference type="PANTHER" id="PTHR33795">
    <property type="entry name" value="INSERTION ELEMENT IS150 PROTEIN INSJ"/>
    <property type="match status" value="1"/>
</dbReference>
<name>Q5FIE0_LACAC</name>
<dbReference type="GO" id="GO:0004803">
    <property type="term" value="F:transposase activity"/>
    <property type="evidence" value="ECO:0007669"/>
    <property type="project" value="InterPro"/>
</dbReference>
<protein>
    <submittedName>
        <fullName evidence="1">Transposase</fullName>
    </submittedName>
</protein>
<dbReference type="AlphaFoldDB" id="Q5FIE0"/>
<dbReference type="InterPro" id="IPR002514">
    <property type="entry name" value="Transposase_8"/>
</dbReference>